<dbReference type="RefSeq" id="WP_246595875.1">
    <property type="nucleotide sequence ID" value="NZ_BAABEA010000050.1"/>
</dbReference>
<comment type="caution">
    <text evidence="1">The sequence shown here is derived from an EMBL/GenBank/DDBJ whole genome shotgun (WGS) entry which is preliminary data.</text>
</comment>
<dbReference type="AlphaFoldDB" id="A0A919SXZ4"/>
<evidence type="ECO:0000313" key="1">
    <source>
        <dbReference type="EMBL" id="GIM79759.1"/>
    </source>
</evidence>
<reference evidence="1" key="1">
    <citation type="submission" date="2021-03" db="EMBL/GenBank/DDBJ databases">
        <title>Whole genome shotgun sequence of Actinoplanes auranticolor NBRC 12245.</title>
        <authorList>
            <person name="Komaki H."/>
            <person name="Tamura T."/>
        </authorList>
    </citation>
    <scope>NUCLEOTIDE SEQUENCE</scope>
    <source>
        <strain evidence="1">NBRC 12245</strain>
    </source>
</reference>
<accession>A0A919SXZ4</accession>
<dbReference type="Proteomes" id="UP000681340">
    <property type="component" value="Unassembled WGS sequence"/>
</dbReference>
<evidence type="ECO:0000313" key="2">
    <source>
        <dbReference type="Proteomes" id="UP000681340"/>
    </source>
</evidence>
<proteinExistence type="predicted"/>
<protein>
    <submittedName>
        <fullName evidence="1">Uncharacterized protein</fullName>
    </submittedName>
</protein>
<sequence>MPILTEGMADGSSLEYTRQALKATGYYIDPEFWDGEANSCCPPNPGI</sequence>
<organism evidence="1 2">
    <name type="scientific">Actinoplanes auranticolor</name>
    <dbReference type="NCBI Taxonomy" id="47988"/>
    <lineage>
        <taxon>Bacteria</taxon>
        <taxon>Bacillati</taxon>
        <taxon>Actinomycetota</taxon>
        <taxon>Actinomycetes</taxon>
        <taxon>Micromonosporales</taxon>
        <taxon>Micromonosporaceae</taxon>
        <taxon>Actinoplanes</taxon>
    </lineage>
</organism>
<keyword evidence="2" id="KW-1185">Reference proteome</keyword>
<dbReference type="EMBL" id="BOQL01000084">
    <property type="protein sequence ID" value="GIM79759.1"/>
    <property type="molecule type" value="Genomic_DNA"/>
</dbReference>
<gene>
    <name evidence="1" type="ORF">Aau02nite_87300</name>
</gene>
<name>A0A919SXZ4_9ACTN</name>